<dbReference type="GO" id="GO:0008270">
    <property type="term" value="F:zinc ion binding"/>
    <property type="evidence" value="ECO:0007669"/>
    <property type="project" value="UniProtKB-KW"/>
</dbReference>
<dbReference type="InterPro" id="IPR036775">
    <property type="entry name" value="DNA_pol_Y-fam_lit_finger_sf"/>
</dbReference>
<keyword evidence="24" id="KW-1185">Reference proteome</keyword>
<reference evidence="23" key="2">
    <citation type="submission" date="2020-11" db="EMBL/GenBank/DDBJ databases">
        <authorList>
            <person name="McCartney M.A."/>
            <person name="Auch B."/>
            <person name="Kono T."/>
            <person name="Mallez S."/>
            <person name="Becker A."/>
            <person name="Gohl D.M."/>
            <person name="Silverstein K.A.T."/>
            <person name="Koren S."/>
            <person name="Bechman K.B."/>
            <person name="Herman A."/>
            <person name="Abrahante J.E."/>
            <person name="Garbe J."/>
        </authorList>
    </citation>
    <scope>NUCLEOTIDE SEQUENCE</scope>
    <source>
        <strain evidence="23">Duluth1</strain>
        <tissue evidence="23">Whole animal</tissue>
    </source>
</reference>
<dbReference type="OrthoDB" id="1747274at2759"/>
<evidence type="ECO:0000256" key="3">
    <source>
        <dbReference type="ARBA" id="ARBA00010945"/>
    </source>
</evidence>
<evidence type="ECO:0000313" key="23">
    <source>
        <dbReference type="EMBL" id="KAH3842913.1"/>
    </source>
</evidence>
<keyword evidence="13" id="KW-0862">Zinc</keyword>
<dbReference type="GO" id="GO:0005634">
    <property type="term" value="C:nucleus"/>
    <property type="evidence" value="ECO:0007669"/>
    <property type="project" value="UniProtKB-SubCell"/>
</dbReference>
<dbReference type="GO" id="GO:0003684">
    <property type="term" value="F:damaged DNA binding"/>
    <property type="evidence" value="ECO:0007669"/>
    <property type="project" value="InterPro"/>
</dbReference>
<dbReference type="EC" id="2.7.7.7" evidence="4"/>
<feature type="domain" description="UmuC" evidence="22">
    <location>
        <begin position="163"/>
        <end position="453"/>
    </location>
</feature>
<dbReference type="PROSITE" id="PS50173">
    <property type="entry name" value="UMUC"/>
    <property type="match status" value="1"/>
</dbReference>
<keyword evidence="12" id="KW-0863">Zinc-finger</keyword>
<dbReference type="FunFam" id="1.10.150.810:FF:000003">
    <property type="entry name" value="DNA polymerase kappa subunit"/>
    <property type="match status" value="1"/>
</dbReference>
<keyword evidence="7" id="KW-0808">Transferase</keyword>
<sequence>MGENSADDWEDQEDWSDTTWAEPQTHNKSSVQAPLQRTPMAEALSALKSLSKTKEQFSKDVKVHQADPGEANGAMVQRMLLNDNKAGMQGLDKERINQIIYKASKGSKFYENERQKEDQMKRRIADQKEKIDQISAEKLKEGEMEADCLLEDFEQQRDLSHTIVHVDMDAFYAAVEMLDNPELRNKPMAVGSNSMLSTSNYHARKFGVRAAMPGFIGRKLCPDLVIVPCNFEKYTSMSNLVKAIITDYDPNFCPMSLDEAYLDITEHLEKRKAMPEIERTLIFRNSAYVDSKTHCHCDLNEIQRKYENECFSLLKTRQLLTDEKTNLECDKEKLNDDNVGSCESETNLTVTRCHEQDMEGEITKNCPECKKQFPPFDFKTFGMSDEEAVNEMRLRIEQKTRLTASAGIAPNMMLAKVCSDKNKPNGQYKIPATRDAVLAFVKDLPTRKISGIGKVSEAMLNAVGVFTCTDLYTHRGLLYHLYSPISFNYFMRICLGIGSTTVERDSERKSISTERTFSEINKPTELYKKCEELCQCLSEDLKAEQLKGRTVSIKIKTVKFEVRTRAHTLRDYTNEVADIMKSAHDLLRTEIQNCAPQPLRLRLMGVRMSSLLNEQHCKEQKKNTILGAFKRQAELASTISLSEEFSKDIPCPQAAVKGIQTTFEPMANSNTSDMFLKFASSKKEEGFSQSCSDYEMVAKHRTDVSKHDQHSMKTTSKQNTTNLNRVVDDVELDSSDYKVVNDQSKTLQNDEQMHIVDMTKVERSTRRGVFHTPRSSRKRRKTEPESERYECPVCAKTVICKGLNQFNEHVDACLKGDGNAINLDKGCCSNSDDMNIKDDINASCENYQKKVRILQADDKQMTTLKCALIENALAVIDESDTDCAENALPAVSCLNRVIEETHQHAIEKHTKEEDICSSVKTEVSQTFDQISREANELNVCIKIKKPNSTGMLVDLMEVRESANEETGNDSLLNGIILPSSVYEDTNPIEDEDFIETRTYQNRHMSKHIGKDFDNIGHASMLHSRDIVNKEYDIDKYNNCADGNNLSGNIANKTQCKDQGFCGNNRVFKTCTMSTKLNLENKEDPYYDESRPSTSEQDYNKSETMTLVEGFNNDSKNADKVMKADDMLTNAHFTTIVESCAFLDNHLQPSTSGMKYTDKVTKGDRIHVHETENRNQLVGTVSSEDGERDSSEIDGMHRGGLLNIDKTSCETYDEDITSSQRSLLVCPVCCMEQRSASLDDFNGHVDQCLSRGAISDILKEQRAEEKSKHKRCLPHSNTPGRNPPSKKRKTVMPSNKLPCRSIKSFLQK</sequence>
<feature type="coiled-coil region" evidence="20">
    <location>
        <begin position="110"/>
        <end position="137"/>
    </location>
</feature>
<name>A0A9D4KNT0_DREPO</name>
<dbReference type="PANTHER" id="PTHR11076">
    <property type="entry name" value="DNA REPAIR POLYMERASE UMUC / TRANSFERASE FAMILY MEMBER"/>
    <property type="match status" value="1"/>
</dbReference>
<dbReference type="Gene3D" id="3.40.1170.60">
    <property type="match status" value="1"/>
</dbReference>
<keyword evidence="14" id="KW-0460">Magnesium</keyword>
<dbReference type="InterPro" id="IPR043502">
    <property type="entry name" value="DNA/RNA_pol_sf"/>
</dbReference>
<comment type="cofactor">
    <cofactor evidence="1">
        <name>Mg(2+)</name>
        <dbReference type="ChEBI" id="CHEBI:18420"/>
    </cofactor>
</comment>
<evidence type="ECO:0000256" key="2">
    <source>
        <dbReference type="ARBA" id="ARBA00004123"/>
    </source>
</evidence>
<dbReference type="InterPro" id="IPR022880">
    <property type="entry name" value="DNApol_IV"/>
</dbReference>
<keyword evidence="18" id="KW-0539">Nucleus</keyword>
<evidence type="ECO:0000256" key="21">
    <source>
        <dbReference type="SAM" id="MobiDB-lite"/>
    </source>
</evidence>
<dbReference type="FunFam" id="3.40.1170.60:FF:000002">
    <property type="entry name" value="Polymerase (DNA directed) kappa"/>
    <property type="match status" value="1"/>
</dbReference>
<feature type="region of interest" description="Disordered" evidence="21">
    <location>
        <begin position="1263"/>
        <end position="1295"/>
    </location>
</feature>
<gene>
    <name evidence="23" type="ORF">DPMN_116417</name>
</gene>
<reference evidence="23" key="1">
    <citation type="journal article" date="2019" name="bioRxiv">
        <title>The Genome of the Zebra Mussel, Dreissena polymorpha: A Resource for Invasive Species Research.</title>
        <authorList>
            <person name="McCartney M.A."/>
            <person name="Auch B."/>
            <person name="Kono T."/>
            <person name="Mallez S."/>
            <person name="Zhang Y."/>
            <person name="Obille A."/>
            <person name="Becker A."/>
            <person name="Abrahante J.E."/>
            <person name="Garbe J."/>
            <person name="Badalamenti J.P."/>
            <person name="Herman A."/>
            <person name="Mangelson H."/>
            <person name="Liachko I."/>
            <person name="Sullivan S."/>
            <person name="Sone E.D."/>
            <person name="Koren S."/>
            <person name="Silverstein K.A.T."/>
            <person name="Beckman K.B."/>
            <person name="Gohl D.M."/>
        </authorList>
    </citation>
    <scope>NUCLEOTIDE SEQUENCE</scope>
    <source>
        <strain evidence="23">Duluth1</strain>
        <tissue evidence="23">Whole animal</tissue>
    </source>
</reference>
<dbReference type="GO" id="GO:0006281">
    <property type="term" value="P:DNA repair"/>
    <property type="evidence" value="ECO:0007669"/>
    <property type="project" value="UniProtKB-KW"/>
</dbReference>
<evidence type="ECO:0000256" key="4">
    <source>
        <dbReference type="ARBA" id="ARBA00012417"/>
    </source>
</evidence>
<keyword evidence="15" id="KW-0239">DNA-directed DNA polymerase</keyword>
<feature type="region of interest" description="Disordered" evidence="21">
    <location>
        <begin position="1"/>
        <end position="39"/>
    </location>
</feature>
<feature type="compositionally biased region" description="Basic residues" evidence="21">
    <location>
        <begin position="766"/>
        <end position="781"/>
    </location>
</feature>
<keyword evidence="10" id="KW-0479">Metal-binding</keyword>
<dbReference type="Proteomes" id="UP000828390">
    <property type="component" value="Unassembled WGS sequence"/>
</dbReference>
<accession>A0A9D4KNT0</accession>
<dbReference type="InterPro" id="IPR043128">
    <property type="entry name" value="Rev_trsase/Diguanyl_cyclase"/>
</dbReference>
<dbReference type="Pfam" id="PF00817">
    <property type="entry name" value="IMS"/>
    <property type="match status" value="1"/>
</dbReference>
<dbReference type="InterPro" id="IPR006642">
    <property type="entry name" value="Rad18_UBZ4"/>
</dbReference>
<evidence type="ECO:0000256" key="14">
    <source>
        <dbReference type="ARBA" id="ARBA00022842"/>
    </source>
</evidence>
<dbReference type="InterPro" id="IPR050116">
    <property type="entry name" value="DNA_polymerase-Y"/>
</dbReference>
<evidence type="ECO:0000256" key="19">
    <source>
        <dbReference type="ARBA" id="ARBA00049244"/>
    </source>
</evidence>
<dbReference type="GO" id="GO:0006260">
    <property type="term" value="P:DNA replication"/>
    <property type="evidence" value="ECO:0007669"/>
    <property type="project" value="UniProtKB-KW"/>
</dbReference>
<keyword evidence="9" id="KW-0235">DNA replication</keyword>
<dbReference type="GO" id="GO:0003887">
    <property type="term" value="F:DNA-directed DNA polymerase activity"/>
    <property type="evidence" value="ECO:0007669"/>
    <property type="project" value="UniProtKB-KW"/>
</dbReference>
<evidence type="ECO:0000256" key="18">
    <source>
        <dbReference type="ARBA" id="ARBA00023242"/>
    </source>
</evidence>
<dbReference type="FunFam" id="1.10.150.810:FF:000001">
    <property type="entry name" value="DNA polymerase kappa"/>
    <property type="match status" value="1"/>
</dbReference>
<evidence type="ECO:0000256" key="20">
    <source>
        <dbReference type="SAM" id="Coils"/>
    </source>
</evidence>
<evidence type="ECO:0000256" key="15">
    <source>
        <dbReference type="ARBA" id="ARBA00022932"/>
    </source>
</evidence>
<dbReference type="InterPro" id="IPR001126">
    <property type="entry name" value="UmuC"/>
</dbReference>
<evidence type="ECO:0000256" key="16">
    <source>
        <dbReference type="ARBA" id="ARBA00023125"/>
    </source>
</evidence>
<evidence type="ECO:0000256" key="12">
    <source>
        <dbReference type="ARBA" id="ARBA00022771"/>
    </source>
</evidence>
<keyword evidence="17" id="KW-0234">DNA repair</keyword>
<keyword evidence="6" id="KW-0515">Mutator protein</keyword>
<dbReference type="Gene3D" id="3.30.1490.100">
    <property type="entry name" value="DNA polymerase, Y-family, little finger domain"/>
    <property type="match status" value="1"/>
</dbReference>
<evidence type="ECO:0000256" key="8">
    <source>
        <dbReference type="ARBA" id="ARBA00022695"/>
    </source>
</evidence>
<keyword evidence="11" id="KW-0227">DNA damage</keyword>
<evidence type="ECO:0000256" key="5">
    <source>
        <dbReference type="ARBA" id="ARBA00016178"/>
    </source>
</evidence>
<evidence type="ECO:0000256" key="9">
    <source>
        <dbReference type="ARBA" id="ARBA00022705"/>
    </source>
</evidence>
<dbReference type="Pfam" id="PF11799">
    <property type="entry name" value="IMS_C"/>
    <property type="match status" value="1"/>
</dbReference>
<keyword evidence="8" id="KW-0548">Nucleotidyltransferase</keyword>
<dbReference type="CDD" id="cd03586">
    <property type="entry name" value="PolY_Pol_IV_kappa"/>
    <property type="match status" value="1"/>
</dbReference>
<evidence type="ECO:0000256" key="13">
    <source>
        <dbReference type="ARBA" id="ARBA00022833"/>
    </source>
</evidence>
<dbReference type="GO" id="GO:0042276">
    <property type="term" value="P:error-prone translesion synthesis"/>
    <property type="evidence" value="ECO:0007669"/>
    <property type="project" value="TreeGrafter"/>
</dbReference>
<evidence type="ECO:0000259" key="22">
    <source>
        <dbReference type="PROSITE" id="PS50173"/>
    </source>
</evidence>
<dbReference type="SUPFAM" id="SSF56672">
    <property type="entry name" value="DNA/RNA polymerases"/>
    <property type="match status" value="1"/>
</dbReference>
<dbReference type="SUPFAM" id="SSF100879">
    <property type="entry name" value="Lesion bypass DNA polymerase (Y-family), little finger domain"/>
    <property type="match status" value="1"/>
</dbReference>
<evidence type="ECO:0000313" key="24">
    <source>
        <dbReference type="Proteomes" id="UP000828390"/>
    </source>
</evidence>
<dbReference type="Gene3D" id="3.30.70.270">
    <property type="match status" value="1"/>
</dbReference>
<evidence type="ECO:0000256" key="7">
    <source>
        <dbReference type="ARBA" id="ARBA00022679"/>
    </source>
</evidence>
<comment type="caution">
    <text evidence="23">The sequence shown here is derived from an EMBL/GenBank/DDBJ whole genome shotgun (WGS) entry which is preliminary data.</text>
</comment>
<feature type="compositionally biased region" description="Polar residues" evidence="21">
    <location>
        <begin position="17"/>
        <end position="35"/>
    </location>
</feature>
<dbReference type="EMBL" id="JAIWYP010000004">
    <property type="protein sequence ID" value="KAH3842913.1"/>
    <property type="molecule type" value="Genomic_DNA"/>
</dbReference>
<dbReference type="Gene3D" id="1.10.150.20">
    <property type="entry name" value="5' to 3' exonuclease, C-terminal subdomain"/>
    <property type="match status" value="1"/>
</dbReference>
<dbReference type="FunFam" id="3.30.1490.100:FF:000004">
    <property type="entry name" value="DNA polymerase IV"/>
    <property type="match status" value="1"/>
</dbReference>
<comment type="subcellular location">
    <subcellularLocation>
        <location evidence="2">Nucleus</location>
    </subcellularLocation>
</comment>
<proteinExistence type="inferred from homology"/>
<evidence type="ECO:0000256" key="17">
    <source>
        <dbReference type="ARBA" id="ARBA00023204"/>
    </source>
</evidence>
<dbReference type="Gene3D" id="1.10.150.810">
    <property type="match status" value="1"/>
</dbReference>
<comment type="similarity">
    <text evidence="3">Belongs to the DNA polymerase type-Y family.</text>
</comment>
<evidence type="ECO:0000256" key="11">
    <source>
        <dbReference type="ARBA" id="ARBA00022763"/>
    </source>
</evidence>
<keyword evidence="16" id="KW-0238">DNA-binding</keyword>
<feature type="region of interest" description="Disordered" evidence="21">
    <location>
        <begin position="762"/>
        <end position="786"/>
    </location>
</feature>
<protein>
    <recommendedName>
        <fullName evidence="5">DNA polymerase kappa</fullName>
        <ecNumber evidence="4">2.7.7.7</ecNumber>
    </recommendedName>
</protein>
<dbReference type="Gene3D" id="3.30.160.60">
    <property type="entry name" value="Classic Zinc Finger"/>
    <property type="match status" value="2"/>
</dbReference>
<dbReference type="InterPro" id="IPR017961">
    <property type="entry name" value="DNA_pol_Y-fam_little_finger"/>
</dbReference>
<feature type="compositionally biased region" description="Acidic residues" evidence="21">
    <location>
        <begin position="1"/>
        <end position="16"/>
    </location>
</feature>
<evidence type="ECO:0000256" key="10">
    <source>
        <dbReference type="ARBA" id="ARBA00022723"/>
    </source>
</evidence>
<evidence type="ECO:0000256" key="6">
    <source>
        <dbReference type="ARBA" id="ARBA00022457"/>
    </source>
</evidence>
<dbReference type="SMART" id="SM00734">
    <property type="entry name" value="ZnF_Rad18"/>
    <property type="match status" value="2"/>
</dbReference>
<dbReference type="PANTHER" id="PTHR11076:SF33">
    <property type="entry name" value="DNA POLYMERASE KAPPA"/>
    <property type="match status" value="1"/>
</dbReference>
<keyword evidence="20" id="KW-0175">Coiled coil</keyword>
<comment type="catalytic activity">
    <reaction evidence="19">
        <text>DNA(n) + a 2'-deoxyribonucleoside 5'-triphosphate = DNA(n+1) + diphosphate</text>
        <dbReference type="Rhea" id="RHEA:22508"/>
        <dbReference type="Rhea" id="RHEA-COMP:17339"/>
        <dbReference type="Rhea" id="RHEA-COMP:17340"/>
        <dbReference type="ChEBI" id="CHEBI:33019"/>
        <dbReference type="ChEBI" id="CHEBI:61560"/>
        <dbReference type="ChEBI" id="CHEBI:173112"/>
        <dbReference type="EC" id="2.7.7.7"/>
    </reaction>
</comment>
<organism evidence="23 24">
    <name type="scientific">Dreissena polymorpha</name>
    <name type="common">Zebra mussel</name>
    <name type="synonym">Mytilus polymorpha</name>
    <dbReference type="NCBI Taxonomy" id="45954"/>
    <lineage>
        <taxon>Eukaryota</taxon>
        <taxon>Metazoa</taxon>
        <taxon>Spiralia</taxon>
        <taxon>Lophotrochozoa</taxon>
        <taxon>Mollusca</taxon>
        <taxon>Bivalvia</taxon>
        <taxon>Autobranchia</taxon>
        <taxon>Heteroconchia</taxon>
        <taxon>Euheterodonta</taxon>
        <taxon>Imparidentia</taxon>
        <taxon>Neoheterodontei</taxon>
        <taxon>Myida</taxon>
        <taxon>Dreissenoidea</taxon>
        <taxon>Dreissenidae</taxon>
        <taxon>Dreissena</taxon>
    </lineage>
</organism>
<evidence type="ECO:0000256" key="1">
    <source>
        <dbReference type="ARBA" id="ARBA00001946"/>
    </source>
</evidence>